<dbReference type="GO" id="GO:0005524">
    <property type="term" value="F:ATP binding"/>
    <property type="evidence" value="ECO:0007669"/>
    <property type="project" value="UniProtKB-KW"/>
</dbReference>
<dbReference type="EC" id="2.7.13.3" evidence="2"/>
<dbReference type="CDD" id="cd16917">
    <property type="entry name" value="HATPase_UhpB-NarQ-NarX-like"/>
    <property type="match status" value="1"/>
</dbReference>
<dbReference type="GO" id="GO:0046983">
    <property type="term" value="F:protein dimerization activity"/>
    <property type="evidence" value="ECO:0007669"/>
    <property type="project" value="InterPro"/>
</dbReference>
<evidence type="ECO:0000256" key="9">
    <source>
        <dbReference type="SAM" id="MobiDB-lite"/>
    </source>
</evidence>
<keyword evidence="7" id="KW-0067">ATP-binding</keyword>
<proteinExistence type="predicted"/>
<dbReference type="PANTHER" id="PTHR24421">
    <property type="entry name" value="NITRATE/NITRITE SENSOR PROTEIN NARX-RELATED"/>
    <property type="match status" value="1"/>
</dbReference>
<dbReference type="SUPFAM" id="SSF55874">
    <property type="entry name" value="ATPase domain of HSP90 chaperone/DNA topoisomerase II/histidine kinase"/>
    <property type="match status" value="1"/>
</dbReference>
<evidence type="ECO:0000256" key="10">
    <source>
        <dbReference type="SAM" id="Phobius"/>
    </source>
</evidence>
<feature type="compositionally biased region" description="Polar residues" evidence="9">
    <location>
        <begin position="1"/>
        <end position="10"/>
    </location>
</feature>
<evidence type="ECO:0000313" key="14">
    <source>
        <dbReference type="Proteomes" id="UP000318380"/>
    </source>
</evidence>
<dbReference type="GO" id="GO:0016020">
    <property type="term" value="C:membrane"/>
    <property type="evidence" value="ECO:0007669"/>
    <property type="project" value="InterPro"/>
</dbReference>
<keyword evidence="6 13" id="KW-0418">Kinase</keyword>
<evidence type="ECO:0000256" key="1">
    <source>
        <dbReference type="ARBA" id="ARBA00000085"/>
    </source>
</evidence>
<keyword evidence="4" id="KW-0808">Transferase</keyword>
<evidence type="ECO:0000259" key="12">
    <source>
        <dbReference type="Pfam" id="PF07730"/>
    </source>
</evidence>
<name>A0A561BR91_9ACTN</name>
<evidence type="ECO:0000256" key="4">
    <source>
        <dbReference type="ARBA" id="ARBA00022679"/>
    </source>
</evidence>
<sequence length="345" mass="35948">MSHADQSTENGHAGASPEQQISSRSVSPGRQRWHDLAAGGLAVVSGAVTAIYRGPADNGVALWWLAELVVSLGLLYWLVRRGAGTGGLLFAVAIALSSLRITLQVVPPSSSRGALLGCLMCAGLAAAVGGAGRYLHLLDRRRVRAVHEARQAQRLGLARDLHDFVAHDVSGIVAQAQAGQVSKDPAIAQEALRRIEAAGLRALASMDRTVHLLSPGPARYGLADLPDLVEQYASDVTLELPPLEPPREVGAAAYRIVAEALTNIRRHAPATTRITVAVGQAADRLTTVVTNHTTNATPVRSSRRGGGLGLVRLTELVEALGGELEAGPVPGGWQVSATLPLGAAS</sequence>
<reference evidence="13 14" key="1">
    <citation type="submission" date="2019-06" db="EMBL/GenBank/DDBJ databases">
        <title>Sequencing the genomes of 1000 actinobacteria strains.</title>
        <authorList>
            <person name="Klenk H.-P."/>
        </authorList>
    </citation>
    <scope>NUCLEOTIDE SEQUENCE [LARGE SCALE GENOMIC DNA]</scope>
    <source>
        <strain evidence="13 14">DSM 24683</strain>
    </source>
</reference>
<evidence type="ECO:0000256" key="7">
    <source>
        <dbReference type="ARBA" id="ARBA00022840"/>
    </source>
</evidence>
<dbReference type="Proteomes" id="UP000318380">
    <property type="component" value="Unassembled WGS sequence"/>
</dbReference>
<protein>
    <recommendedName>
        <fullName evidence="2">histidine kinase</fullName>
        <ecNumber evidence="2">2.7.13.3</ecNumber>
    </recommendedName>
</protein>
<dbReference type="InterPro" id="IPR050482">
    <property type="entry name" value="Sensor_HK_TwoCompSys"/>
</dbReference>
<dbReference type="InterPro" id="IPR003594">
    <property type="entry name" value="HATPase_dom"/>
</dbReference>
<dbReference type="PANTHER" id="PTHR24421:SF10">
    <property type="entry name" value="NITRATE_NITRITE SENSOR PROTEIN NARQ"/>
    <property type="match status" value="1"/>
</dbReference>
<feature type="transmembrane region" description="Helical" evidence="10">
    <location>
        <begin position="86"/>
        <end position="107"/>
    </location>
</feature>
<keyword evidence="10" id="KW-1133">Transmembrane helix</keyword>
<feature type="transmembrane region" description="Helical" evidence="10">
    <location>
        <begin position="60"/>
        <end position="79"/>
    </location>
</feature>
<organism evidence="13 14">
    <name type="scientific">Kribbella amoyensis</name>
    <dbReference type="NCBI Taxonomy" id="996641"/>
    <lineage>
        <taxon>Bacteria</taxon>
        <taxon>Bacillati</taxon>
        <taxon>Actinomycetota</taxon>
        <taxon>Actinomycetes</taxon>
        <taxon>Propionibacteriales</taxon>
        <taxon>Kribbellaceae</taxon>
        <taxon>Kribbella</taxon>
    </lineage>
</organism>
<gene>
    <name evidence="13" type="ORF">FB561_2534</name>
</gene>
<dbReference type="Gene3D" id="1.20.5.1930">
    <property type="match status" value="1"/>
</dbReference>
<evidence type="ECO:0000256" key="6">
    <source>
        <dbReference type="ARBA" id="ARBA00022777"/>
    </source>
</evidence>
<feature type="domain" description="Histidine kinase/HSP90-like ATPase" evidence="11">
    <location>
        <begin position="252"/>
        <end position="341"/>
    </location>
</feature>
<dbReference type="AlphaFoldDB" id="A0A561BR91"/>
<evidence type="ECO:0000256" key="8">
    <source>
        <dbReference type="ARBA" id="ARBA00023012"/>
    </source>
</evidence>
<keyword evidence="3" id="KW-0597">Phosphoprotein</keyword>
<dbReference type="Pfam" id="PF02518">
    <property type="entry name" value="HATPase_c"/>
    <property type="match status" value="1"/>
</dbReference>
<dbReference type="Pfam" id="PF07730">
    <property type="entry name" value="HisKA_3"/>
    <property type="match status" value="1"/>
</dbReference>
<feature type="region of interest" description="Disordered" evidence="9">
    <location>
        <begin position="1"/>
        <end position="24"/>
    </location>
</feature>
<feature type="domain" description="Signal transduction histidine kinase subgroup 3 dimerisation and phosphoacceptor" evidence="12">
    <location>
        <begin position="154"/>
        <end position="216"/>
    </location>
</feature>
<evidence type="ECO:0000256" key="5">
    <source>
        <dbReference type="ARBA" id="ARBA00022741"/>
    </source>
</evidence>
<dbReference type="InterPro" id="IPR011712">
    <property type="entry name" value="Sig_transdc_His_kin_sub3_dim/P"/>
</dbReference>
<evidence type="ECO:0000259" key="11">
    <source>
        <dbReference type="Pfam" id="PF02518"/>
    </source>
</evidence>
<feature type="transmembrane region" description="Helical" evidence="10">
    <location>
        <begin position="113"/>
        <end position="135"/>
    </location>
</feature>
<dbReference type="Gene3D" id="3.30.565.10">
    <property type="entry name" value="Histidine kinase-like ATPase, C-terminal domain"/>
    <property type="match status" value="1"/>
</dbReference>
<dbReference type="EMBL" id="VIVK01000001">
    <property type="protein sequence ID" value="TWD81418.1"/>
    <property type="molecule type" value="Genomic_DNA"/>
</dbReference>
<keyword evidence="14" id="KW-1185">Reference proteome</keyword>
<keyword evidence="10" id="KW-0472">Membrane</keyword>
<dbReference type="GO" id="GO:0000155">
    <property type="term" value="F:phosphorelay sensor kinase activity"/>
    <property type="evidence" value="ECO:0007669"/>
    <property type="project" value="InterPro"/>
</dbReference>
<dbReference type="InterPro" id="IPR036890">
    <property type="entry name" value="HATPase_C_sf"/>
</dbReference>
<evidence type="ECO:0000256" key="3">
    <source>
        <dbReference type="ARBA" id="ARBA00022553"/>
    </source>
</evidence>
<evidence type="ECO:0000256" key="2">
    <source>
        <dbReference type="ARBA" id="ARBA00012438"/>
    </source>
</evidence>
<keyword evidence="8" id="KW-0902">Two-component regulatory system</keyword>
<evidence type="ECO:0000313" key="13">
    <source>
        <dbReference type="EMBL" id="TWD81418.1"/>
    </source>
</evidence>
<comment type="caution">
    <text evidence="13">The sequence shown here is derived from an EMBL/GenBank/DDBJ whole genome shotgun (WGS) entry which is preliminary data.</text>
</comment>
<keyword evidence="5" id="KW-0547">Nucleotide-binding</keyword>
<keyword evidence="10" id="KW-0812">Transmembrane</keyword>
<accession>A0A561BR91</accession>
<comment type="catalytic activity">
    <reaction evidence="1">
        <text>ATP + protein L-histidine = ADP + protein N-phospho-L-histidine.</text>
        <dbReference type="EC" id="2.7.13.3"/>
    </reaction>
</comment>